<dbReference type="AlphaFoldDB" id="A0A5C3Q860"/>
<dbReference type="STRING" id="1884261.A0A5C3Q860"/>
<evidence type="ECO:0000313" key="1">
    <source>
        <dbReference type="EMBL" id="TFK97239.1"/>
    </source>
</evidence>
<gene>
    <name evidence="1" type="ORF">BDV98DRAFT_658687</name>
</gene>
<keyword evidence="2" id="KW-1185">Reference proteome</keyword>
<dbReference type="OrthoDB" id="9978173at2759"/>
<dbReference type="InterPro" id="IPR025533">
    <property type="entry name" value="DUF4419"/>
</dbReference>
<sequence>MPITFKVANHPARSVISGKIWQTTTWGTRGVCKEFLQSTFSGTHTVDFSKITPEDNGFVRTVIKAYNEHHRLALRRDDVWISILSQFNLYINAHAEELRHQFVTHEGQTLLTVVANGIRCTADFGKLAKQMMELVGENVVDTDLRDWILPNFLTTTDNDTVVASVLIMGTPKAYFQYQMMLGCGLPSVPLKGK</sequence>
<reference evidence="1 2" key="1">
    <citation type="journal article" date="2019" name="Nat. Ecol. Evol.">
        <title>Megaphylogeny resolves global patterns of mushroom evolution.</title>
        <authorList>
            <person name="Varga T."/>
            <person name="Krizsan K."/>
            <person name="Foldi C."/>
            <person name="Dima B."/>
            <person name="Sanchez-Garcia M."/>
            <person name="Sanchez-Ramirez S."/>
            <person name="Szollosi G.J."/>
            <person name="Szarkandi J.G."/>
            <person name="Papp V."/>
            <person name="Albert L."/>
            <person name="Andreopoulos W."/>
            <person name="Angelini C."/>
            <person name="Antonin V."/>
            <person name="Barry K.W."/>
            <person name="Bougher N.L."/>
            <person name="Buchanan P."/>
            <person name="Buyck B."/>
            <person name="Bense V."/>
            <person name="Catcheside P."/>
            <person name="Chovatia M."/>
            <person name="Cooper J."/>
            <person name="Damon W."/>
            <person name="Desjardin D."/>
            <person name="Finy P."/>
            <person name="Geml J."/>
            <person name="Haridas S."/>
            <person name="Hughes K."/>
            <person name="Justo A."/>
            <person name="Karasinski D."/>
            <person name="Kautmanova I."/>
            <person name="Kiss B."/>
            <person name="Kocsube S."/>
            <person name="Kotiranta H."/>
            <person name="LaButti K.M."/>
            <person name="Lechner B.E."/>
            <person name="Liimatainen K."/>
            <person name="Lipzen A."/>
            <person name="Lukacs Z."/>
            <person name="Mihaltcheva S."/>
            <person name="Morgado L.N."/>
            <person name="Niskanen T."/>
            <person name="Noordeloos M.E."/>
            <person name="Ohm R.A."/>
            <person name="Ortiz-Santana B."/>
            <person name="Ovrebo C."/>
            <person name="Racz N."/>
            <person name="Riley R."/>
            <person name="Savchenko A."/>
            <person name="Shiryaev A."/>
            <person name="Soop K."/>
            <person name="Spirin V."/>
            <person name="Szebenyi C."/>
            <person name="Tomsovsky M."/>
            <person name="Tulloss R.E."/>
            <person name="Uehling J."/>
            <person name="Grigoriev I.V."/>
            <person name="Vagvolgyi C."/>
            <person name="Papp T."/>
            <person name="Martin F.M."/>
            <person name="Miettinen O."/>
            <person name="Hibbett D.S."/>
            <person name="Nagy L.G."/>
        </authorList>
    </citation>
    <scope>NUCLEOTIDE SEQUENCE [LARGE SCALE GENOMIC DNA]</scope>
    <source>
        <strain evidence="1 2">CBS 309.79</strain>
    </source>
</reference>
<dbReference type="EMBL" id="ML178849">
    <property type="protein sequence ID" value="TFK97239.1"/>
    <property type="molecule type" value="Genomic_DNA"/>
</dbReference>
<dbReference type="Pfam" id="PF14388">
    <property type="entry name" value="DUF4419"/>
    <property type="match status" value="1"/>
</dbReference>
<dbReference type="PANTHER" id="PTHR31252">
    <property type="entry name" value="DUF4419 DOMAIN-CONTAINING PROTEIN"/>
    <property type="match status" value="1"/>
</dbReference>
<proteinExistence type="predicted"/>
<name>A0A5C3Q860_9AGAR</name>
<protein>
    <submittedName>
        <fullName evidence="1">Uncharacterized protein</fullName>
    </submittedName>
</protein>
<accession>A0A5C3Q860</accession>
<organism evidence="1 2">
    <name type="scientific">Pterulicium gracile</name>
    <dbReference type="NCBI Taxonomy" id="1884261"/>
    <lineage>
        <taxon>Eukaryota</taxon>
        <taxon>Fungi</taxon>
        <taxon>Dikarya</taxon>
        <taxon>Basidiomycota</taxon>
        <taxon>Agaricomycotina</taxon>
        <taxon>Agaricomycetes</taxon>
        <taxon>Agaricomycetidae</taxon>
        <taxon>Agaricales</taxon>
        <taxon>Pleurotineae</taxon>
        <taxon>Pterulaceae</taxon>
        <taxon>Pterulicium</taxon>
    </lineage>
</organism>
<dbReference type="Proteomes" id="UP000305067">
    <property type="component" value="Unassembled WGS sequence"/>
</dbReference>
<evidence type="ECO:0000313" key="2">
    <source>
        <dbReference type="Proteomes" id="UP000305067"/>
    </source>
</evidence>
<dbReference type="PANTHER" id="PTHR31252:SF11">
    <property type="entry name" value="DUF4419 DOMAIN-CONTAINING PROTEIN"/>
    <property type="match status" value="1"/>
</dbReference>